<comment type="caution">
    <text evidence="1">The sequence shown here is derived from an EMBL/GenBank/DDBJ whole genome shotgun (WGS) entry which is preliminary data.</text>
</comment>
<dbReference type="EMBL" id="JBHRVD010000001">
    <property type="protein sequence ID" value="MFC3321941.1"/>
    <property type="molecule type" value="Genomic_DNA"/>
</dbReference>
<keyword evidence="2" id="KW-1185">Reference proteome</keyword>
<evidence type="ECO:0008006" key="3">
    <source>
        <dbReference type="Google" id="ProtNLM"/>
    </source>
</evidence>
<gene>
    <name evidence="1" type="ORF">ACFOJ9_09130</name>
</gene>
<evidence type="ECO:0000313" key="1">
    <source>
        <dbReference type="EMBL" id="MFC3321941.1"/>
    </source>
</evidence>
<reference evidence="2" key="1">
    <citation type="journal article" date="2019" name="Int. J. Syst. Evol. Microbiol.">
        <title>The Global Catalogue of Microorganisms (GCM) 10K type strain sequencing project: providing services to taxonomists for standard genome sequencing and annotation.</title>
        <authorList>
            <consortium name="The Broad Institute Genomics Platform"/>
            <consortium name="The Broad Institute Genome Sequencing Center for Infectious Disease"/>
            <person name="Wu L."/>
            <person name="Ma J."/>
        </authorList>
    </citation>
    <scope>NUCLEOTIDE SEQUENCE [LARGE SCALE GENOMIC DNA]</scope>
    <source>
        <strain evidence="2">ICMP 19515</strain>
    </source>
</reference>
<protein>
    <recommendedName>
        <fullName evidence="3">Propionyl-CoA synthetase</fullName>
    </recommendedName>
</protein>
<name>A0ABV7MJ91_9HYPH</name>
<dbReference type="RefSeq" id="WP_378978577.1">
    <property type="nucleotide sequence ID" value="NZ_JBHRVD010000001.1"/>
</dbReference>
<evidence type="ECO:0000313" key="2">
    <source>
        <dbReference type="Proteomes" id="UP001595648"/>
    </source>
</evidence>
<organism evidence="1 2">
    <name type="scientific">Mesorhizobium cantuariense</name>
    <dbReference type="NCBI Taxonomy" id="1300275"/>
    <lineage>
        <taxon>Bacteria</taxon>
        <taxon>Pseudomonadati</taxon>
        <taxon>Pseudomonadota</taxon>
        <taxon>Alphaproteobacteria</taxon>
        <taxon>Hyphomicrobiales</taxon>
        <taxon>Phyllobacteriaceae</taxon>
        <taxon>Mesorhizobium</taxon>
    </lineage>
</organism>
<sequence>MLRTLSSSLKVFFAAGRPHDPGRESEAQRWLTDPLSHPVLNTMSERELGDVPFRLTARRTVHETASLHAGFGGRC</sequence>
<dbReference type="Proteomes" id="UP001595648">
    <property type="component" value="Unassembled WGS sequence"/>
</dbReference>
<accession>A0ABV7MJ91</accession>
<proteinExistence type="predicted"/>